<comment type="similarity">
    <text evidence="5">Belongs to the LECT2/MIM-1 family.</text>
</comment>
<organism evidence="7 8">
    <name type="scientific">Umbra pygmaea</name>
    <name type="common">Eastern mudminnow</name>
    <dbReference type="NCBI Taxonomy" id="75934"/>
    <lineage>
        <taxon>Eukaryota</taxon>
        <taxon>Metazoa</taxon>
        <taxon>Chordata</taxon>
        <taxon>Craniata</taxon>
        <taxon>Vertebrata</taxon>
        <taxon>Euteleostomi</taxon>
        <taxon>Actinopterygii</taxon>
        <taxon>Neopterygii</taxon>
        <taxon>Teleostei</taxon>
        <taxon>Protacanthopterygii</taxon>
        <taxon>Esociformes</taxon>
        <taxon>Umbridae</taxon>
        <taxon>Umbra</taxon>
    </lineage>
</organism>
<dbReference type="AlphaFoldDB" id="A0ABD0X7E5"/>
<feature type="signal peptide" evidence="6">
    <location>
        <begin position="1"/>
        <end position="22"/>
    </location>
</feature>
<dbReference type="InterPro" id="IPR008663">
    <property type="entry name" value="LECT2"/>
</dbReference>
<dbReference type="InterPro" id="IPR011055">
    <property type="entry name" value="Dup_hybrid_motif"/>
</dbReference>
<keyword evidence="1" id="KW-0479">Metal-binding</keyword>
<evidence type="ECO:0000256" key="1">
    <source>
        <dbReference type="ARBA" id="ARBA00022723"/>
    </source>
</evidence>
<dbReference type="PANTHER" id="PTHR11329:SF0">
    <property type="entry name" value="LEUKOCYTE CELL-DERIVED CHEMOTAXIN-2"/>
    <property type="match status" value="1"/>
</dbReference>
<dbReference type="GO" id="GO:0046872">
    <property type="term" value="F:metal ion binding"/>
    <property type="evidence" value="ECO:0007669"/>
    <property type="project" value="UniProtKB-KW"/>
</dbReference>
<dbReference type="Gene3D" id="2.70.70.10">
    <property type="entry name" value="Glucose Permease (Domain IIA)"/>
    <property type="match status" value="1"/>
</dbReference>
<evidence type="ECO:0000256" key="6">
    <source>
        <dbReference type="SAM" id="SignalP"/>
    </source>
</evidence>
<evidence type="ECO:0000256" key="4">
    <source>
        <dbReference type="ARBA" id="ARBA00023157"/>
    </source>
</evidence>
<proteinExistence type="inferred from homology"/>
<evidence type="ECO:0000313" key="7">
    <source>
        <dbReference type="EMBL" id="KAL0974302.1"/>
    </source>
</evidence>
<protein>
    <submittedName>
        <fullName evidence="7">Uncharacterized protein</fullName>
    </submittedName>
</protein>
<keyword evidence="2 6" id="KW-0732">Signal</keyword>
<feature type="chain" id="PRO_5044891297" evidence="6">
    <location>
        <begin position="23"/>
        <end position="159"/>
    </location>
</feature>
<keyword evidence="4" id="KW-1015">Disulfide bond</keyword>
<sequence>MMKTEVILSALIVLAILAESESQKFGQLCSNNRFNKIRGWDKFGQGRHGAPRSGGRKHSGVDVICSDGAAVYAPFDVKINSRSIPYSDPKKKAINDGLNLSGAGLCFNLWYVKPVKYSGVVKKGQRLGTMMPMQTVYPGITSHLHLQLCNKYDPTRYLR</sequence>
<keyword evidence="8" id="KW-1185">Reference proteome</keyword>
<dbReference type="PANTHER" id="PTHR11329">
    <property type="entry name" value="LEUKOCYTE CELL-DERIVED CHEMOTAXIN 2"/>
    <property type="match status" value="1"/>
</dbReference>
<dbReference type="EMBL" id="JAGEUA010000006">
    <property type="protein sequence ID" value="KAL0974302.1"/>
    <property type="molecule type" value="Genomic_DNA"/>
</dbReference>
<keyword evidence="3" id="KW-0862">Zinc</keyword>
<name>A0ABD0X7E5_UMBPY</name>
<comment type="caution">
    <text evidence="7">The sequence shown here is derived from an EMBL/GenBank/DDBJ whole genome shotgun (WGS) entry which is preliminary data.</text>
</comment>
<dbReference type="Proteomes" id="UP001557470">
    <property type="component" value="Unassembled WGS sequence"/>
</dbReference>
<evidence type="ECO:0000256" key="2">
    <source>
        <dbReference type="ARBA" id="ARBA00022729"/>
    </source>
</evidence>
<evidence type="ECO:0000256" key="3">
    <source>
        <dbReference type="ARBA" id="ARBA00022833"/>
    </source>
</evidence>
<gene>
    <name evidence="7" type="ORF">UPYG_G00218530</name>
</gene>
<reference evidence="7 8" key="1">
    <citation type="submission" date="2024-06" db="EMBL/GenBank/DDBJ databases">
        <authorList>
            <person name="Pan Q."/>
            <person name="Wen M."/>
            <person name="Jouanno E."/>
            <person name="Zahm M."/>
            <person name="Klopp C."/>
            <person name="Cabau C."/>
            <person name="Louis A."/>
            <person name="Berthelot C."/>
            <person name="Parey E."/>
            <person name="Roest Crollius H."/>
            <person name="Montfort J."/>
            <person name="Robinson-Rechavi M."/>
            <person name="Bouchez O."/>
            <person name="Lampietro C."/>
            <person name="Lopez Roques C."/>
            <person name="Donnadieu C."/>
            <person name="Postlethwait J."/>
            <person name="Bobe J."/>
            <person name="Verreycken H."/>
            <person name="Guiguen Y."/>
        </authorList>
    </citation>
    <scope>NUCLEOTIDE SEQUENCE [LARGE SCALE GENOMIC DNA]</scope>
    <source>
        <strain evidence="7">Up_M1</strain>
        <tissue evidence="7">Testis</tissue>
    </source>
</reference>
<accession>A0ABD0X7E5</accession>
<evidence type="ECO:0000313" key="8">
    <source>
        <dbReference type="Proteomes" id="UP001557470"/>
    </source>
</evidence>
<evidence type="ECO:0000256" key="5">
    <source>
        <dbReference type="ARBA" id="ARBA00024361"/>
    </source>
</evidence>